<sequence>MTIEFGDGGAVSAAGVGPVIGSEFAQVSVNFDTRGNSPRLRLEDLRSGRVRYLDALELETIVWLPEDRLTALMNPSSDRWRGDA</sequence>
<dbReference type="EMBL" id="LQPJ01000124">
    <property type="protein sequence ID" value="ORW20443.1"/>
    <property type="molecule type" value="Genomic_DNA"/>
</dbReference>
<reference evidence="1 2" key="1">
    <citation type="submission" date="2016-01" db="EMBL/GenBank/DDBJ databases">
        <title>The new phylogeny of the genus Mycobacterium.</title>
        <authorList>
            <person name="Tarcisio F."/>
            <person name="Conor M."/>
            <person name="Antonella G."/>
            <person name="Elisabetta G."/>
            <person name="Giulia F.S."/>
            <person name="Sara T."/>
            <person name="Anna F."/>
            <person name="Clotilde B."/>
            <person name="Roberto B."/>
            <person name="Veronica D.S."/>
            <person name="Fabio R."/>
            <person name="Monica P."/>
            <person name="Olivier J."/>
            <person name="Enrico T."/>
            <person name="Nicola S."/>
        </authorList>
    </citation>
    <scope>NUCLEOTIDE SEQUENCE [LARGE SCALE GENOMIC DNA]</scope>
    <source>
        <strain evidence="1 2">DSM 44572</strain>
    </source>
</reference>
<protein>
    <recommendedName>
        <fullName evidence="3">Dihydrodiol dehydrogenase</fullName>
    </recommendedName>
</protein>
<dbReference type="STRING" id="153971.AWC19_15220"/>
<evidence type="ECO:0000313" key="2">
    <source>
        <dbReference type="Proteomes" id="UP000193529"/>
    </source>
</evidence>
<accession>A0A1X1ZAL0</accession>
<evidence type="ECO:0008006" key="3">
    <source>
        <dbReference type="Google" id="ProtNLM"/>
    </source>
</evidence>
<name>A0A1X1ZAL0_9MYCO</name>
<gene>
    <name evidence="1" type="ORF">AWC19_15220</name>
</gene>
<evidence type="ECO:0000313" key="1">
    <source>
        <dbReference type="EMBL" id="ORW20443.1"/>
    </source>
</evidence>
<dbReference type="OrthoDB" id="2877291at2"/>
<organism evidence="1 2">
    <name type="scientific">Mycobacterium palustre</name>
    <dbReference type="NCBI Taxonomy" id="153971"/>
    <lineage>
        <taxon>Bacteria</taxon>
        <taxon>Bacillati</taxon>
        <taxon>Actinomycetota</taxon>
        <taxon>Actinomycetes</taxon>
        <taxon>Mycobacteriales</taxon>
        <taxon>Mycobacteriaceae</taxon>
        <taxon>Mycobacterium</taxon>
        <taxon>Mycobacterium simiae complex</taxon>
    </lineage>
</organism>
<keyword evidence="2" id="KW-1185">Reference proteome</keyword>
<dbReference type="AlphaFoldDB" id="A0A1X1ZAL0"/>
<proteinExistence type="predicted"/>
<dbReference type="Proteomes" id="UP000193529">
    <property type="component" value="Unassembled WGS sequence"/>
</dbReference>
<comment type="caution">
    <text evidence="1">The sequence shown here is derived from an EMBL/GenBank/DDBJ whole genome shotgun (WGS) entry which is preliminary data.</text>
</comment>
<dbReference type="RefSeq" id="WP_041297803.1">
    <property type="nucleotide sequence ID" value="NZ_LQPJ01000124.1"/>
</dbReference>